<evidence type="ECO:0000256" key="1">
    <source>
        <dbReference type="SAM" id="Coils"/>
    </source>
</evidence>
<accession>A0A8J8T0E9</accession>
<reference evidence="2" key="1">
    <citation type="submission" date="2019-06" db="EMBL/GenBank/DDBJ databases">
        <authorList>
            <person name="Zheng W."/>
        </authorList>
    </citation>
    <scope>NUCLEOTIDE SEQUENCE</scope>
    <source>
        <strain evidence="2">QDHG01</strain>
    </source>
</reference>
<protein>
    <submittedName>
        <fullName evidence="2">Uncharacterized protein</fullName>
    </submittedName>
</protein>
<comment type="caution">
    <text evidence="2">The sequence shown here is derived from an EMBL/GenBank/DDBJ whole genome shotgun (WGS) entry which is preliminary data.</text>
</comment>
<gene>
    <name evidence="2" type="ORF">FGO68_gene7042</name>
</gene>
<proteinExistence type="predicted"/>
<keyword evidence="3" id="KW-1185">Reference proteome</keyword>
<dbReference type="Proteomes" id="UP000785679">
    <property type="component" value="Unassembled WGS sequence"/>
</dbReference>
<feature type="coiled-coil region" evidence="1">
    <location>
        <begin position="42"/>
        <end position="108"/>
    </location>
</feature>
<evidence type="ECO:0000313" key="2">
    <source>
        <dbReference type="EMBL" id="TNV76971.1"/>
    </source>
</evidence>
<evidence type="ECO:0000313" key="3">
    <source>
        <dbReference type="Proteomes" id="UP000785679"/>
    </source>
</evidence>
<dbReference type="AlphaFoldDB" id="A0A8J8T0E9"/>
<name>A0A8J8T0E9_HALGN</name>
<dbReference type="EMBL" id="RRYP01012650">
    <property type="protein sequence ID" value="TNV76971.1"/>
    <property type="molecule type" value="Genomic_DNA"/>
</dbReference>
<organism evidence="2 3">
    <name type="scientific">Halteria grandinella</name>
    <dbReference type="NCBI Taxonomy" id="5974"/>
    <lineage>
        <taxon>Eukaryota</taxon>
        <taxon>Sar</taxon>
        <taxon>Alveolata</taxon>
        <taxon>Ciliophora</taxon>
        <taxon>Intramacronucleata</taxon>
        <taxon>Spirotrichea</taxon>
        <taxon>Stichotrichia</taxon>
        <taxon>Sporadotrichida</taxon>
        <taxon>Halteriidae</taxon>
        <taxon>Halteria</taxon>
    </lineage>
</organism>
<sequence>MRNAESDSSSQVHTVASLYEQLRLFQVAHSREIQEMRTEHALQQSQADINRQNQTITSLNQTITQMEADYTYAIFELRDELRDREEAIEARDNTIREKNDKIDELNAALLSVWSGQPPVNRY</sequence>
<keyword evidence="1" id="KW-0175">Coiled coil</keyword>